<dbReference type="InterPro" id="IPR000089">
    <property type="entry name" value="Biotin_lipoyl"/>
</dbReference>
<gene>
    <name evidence="8" type="ORF">LE_TR17813_c0_g1_i1_g.57379</name>
</gene>
<keyword evidence="2 4" id="KW-0450">Lipoyl</keyword>
<dbReference type="Gene3D" id="4.10.320.10">
    <property type="entry name" value="E3-binding domain"/>
    <property type="match status" value="1"/>
</dbReference>
<proteinExistence type="inferred from homology"/>
<evidence type="ECO:0000259" key="6">
    <source>
        <dbReference type="PROSITE" id="PS50968"/>
    </source>
</evidence>
<dbReference type="AlphaFoldDB" id="A0A1J3HVL4"/>
<dbReference type="PANTHER" id="PTHR23151">
    <property type="entry name" value="DIHYDROLIPOAMIDE ACETYL/SUCCINYL-TRANSFERASE-RELATED"/>
    <property type="match status" value="1"/>
</dbReference>
<feature type="domain" description="Peripheral subunit-binding (PSBD)" evidence="7">
    <location>
        <begin position="198"/>
        <end position="235"/>
    </location>
</feature>
<evidence type="ECO:0000256" key="3">
    <source>
        <dbReference type="ARBA" id="ARBA00022946"/>
    </source>
</evidence>
<feature type="compositionally biased region" description="Low complexity" evidence="5">
    <location>
        <begin position="146"/>
        <end position="167"/>
    </location>
</feature>
<keyword evidence="4" id="KW-0012">Acyltransferase</keyword>
<organism evidence="8">
    <name type="scientific">Noccaea caerulescens</name>
    <name type="common">Alpine penny-cress</name>
    <name type="synonym">Thlaspi caerulescens</name>
    <dbReference type="NCBI Taxonomy" id="107243"/>
    <lineage>
        <taxon>Eukaryota</taxon>
        <taxon>Viridiplantae</taxon>
        <taxon>Streptophyta</taxon>
        <taxon>Embryophyta</taxon>
        <taxon>Tracheophyta</taxon>
        <taxon>Spermatophyta</taxon>
        <taxon>Magnoliopsida</taxon>
        <taxon>eudicotyledons</taxon>
        <taxon>Gunneridae</taxon>
        <taxon>Pentapetalae</taxon>
        <taxon>rosids</taxon>
        <taxon>malvids</taxon>
        <taxon>Brassicales</taxon>
        <taxon>Brassicaceae</taxon>
        <taxon>Coluteocarpeae</taxon>
        <taxon>Noccaea</taxon>
    </lineage>
</organism>
<dbReference type="EC" id="2.3.1.-" evidence="4"/>
<dbReference type="InterPro" id="IPR036625">
    <property type="entry name" value="E3-bd_dom_sf"/>
</dbReference>
<accession>A0A1J3HVL4</accession>
<dbReference type="GO" id="GO:0045254">
    <property type="term" value="C:pyruvate dehydrogenase complex"/>
    <property type="evidence" value="ECO:0007669"/>
    <property type="project" value="InterPro"/>
</dbReference>
<dbReference type="InterPro" id="IPR001078">
    <property type="entry name" value="2-oxoacid_DH_actylTfrase"/>
</dbReference>
<dbReference type="SUPFAM" id="SSF52777">
    <property type="entry name" value="CoA-dependent acyltransferases"/>
    <property type="match status" value="1"/>
</dbReference>
<comment type="cofactor">
    <cofactor evidence="4">
        <name>(R)-lipoate</name>
        <dbReference type="ChEBI" id="CHEBI:83088"/>
    </cofactor>
</comment>
<keyword evidence="8" id="KW-0670">Pyruvate</keyword>
<dbReference type="SUPFAM" id="SSF51230">
    <property type="entry name" value="Single hybrid motif"/>
    <property type="match status" value="1"/>
</dbReference>
<feature type="region of interest" description="Disordered" evidence="5">
    <location>
        <begin position="144"/>
        <end position="196"/>
    </location>
</feature>
<dbReference type="Gene3D" id="3.30.559.10">
    <property type="entry name" value="Chloramphenicol acetyltransferase-like domain"/>
    <property type="match status" value="1"/>
</dbReference>
<name>A0A1J3HVL4_NOCCA</name>
<feature type="compositionally biased region" description="Low complexity" evidence="5">
    <location>
        <begin position="175"/>
        <end position="191"/>
    </location>
</feature>
<reference evidence="8" key="1">
    <citation type="submission" date="2016-07" db="EMBL/GenBank/DDBJ databases">
        <title>De novo transcriptome assembly of four accessions of the metal hyperaccumulator plant Noccaea caerulescens.</title>
        <authorList>
            <person name="Blande D."/>
            <person name="Halimaa P."/>
            <person name="Tervahauta A.I."/>
            <person name="Aarts M.G."/>
            <person name="Karenlampi S.O."/>
        </authorList>
    </citation>
    <scope>NUCLEOTIDE SEQUENCE</scope>
</reference>
<dbReference type="InterPro" id="IPR011053">
    <property type="entry name" value="Single_hybrid_motif"/>
</dbReference>
<evidence type="ECO:0000259" key="7">
    <source>
        <dbReference type="PROSITE" id="PS51826"/>
    </source>
</evidence>
<dbReference type="GO" id="GO:0009534">
    <property type="term" value="C:chloroplast thylakoid"/>
    <property type="evidence" value="ECO:0007669"/>
    <property type="project" value="TreeGrafter"/>
</dbReference>
<dbReference type="SUPFAM" id="SSF47005">
    <property type="entry name" value="Peripheral subunit-binding domain of 2-oxo acid dehydrogenase complex"/>
    <property type="match status" value="1"/>
</dbReference>
<dbReference type="CDD" id="cd06849">
    <property type="entry name" value="lipoyl_domain"/>
    <property type="match status" value="1"/>
</dbReference>
<evidence type="ECO:0000256" key="4">
    <source>
        <dbReference type="RuleBase" id="RU003423"/>
    </source>
</evidence>
<evidence type="ECO:0000313" key="8">
    <source>
        <dbReference type="EMBL" id="JAU71685.1"/>
    </source>
</evidence>
<dbReference type="InterPro" id="IPR004167">
    <property type="entry name" value="PSBD"/>
</dbReference>
<dbReference type="InterPro" id="IPR003016">
    <property type="entry name" value="2-oxoA_DH_lipoyl-BS"/>
</dbReference>
<dbReference type="InterPro" id="IPR045257">
    <property type="entry name" value="E2/Pdx1"/>
</dbReference>
<evidence type="ECO:0000256" key="5">
    <source>
        <dbReference type="SAM" id="MobiDB-lite"/>
    </source>
</evidence>
<feature type="region of interest" description="Disordered" evidence="5">
    <location>
        <begin position="1"/>
        <end position="29"/>
    </location>
</feature>
<feature type="domain" description="Lipoyl-binding" evidence="6">
    <location>
        <begin position="59"/>
        <end position="137"/>
    </location>
</feature>
<evidence type="ECO:0000256" key="2">
    <source>
        <dbReference type="ARBA" id="ARBA00022823"/>
    </source>
</evidence>
<feature type="compositionally biased region" description="Low complexity" evidence="5">
    <location>
        <begin position="1"/>
        <end position="22"/>
    </location>
</feature>
<dbReference type="GO" id="GO:0006086">
    <property type="term" value="P:pyruvate decarboxylation to acetyl-CoA"/>
    <property type="evidence" value="ECO:0007669"/>
    <property type="project" value="InterPro"/>
</dbReference>
<dbReference type="EMBL" id="GEVL01005656">
    <property type="protein sequence ID" value="JAU71685.1"/>
    <property type="molecule type" value="Transcribed_RNA"/>
</dbReference>
<dbReference type="GO" id="GO:0009941">
    <property type="term" value="C:chloroplast envelope"/>
    <property type="evidence" value="ECO:0007669"/>
    <property type="project" value="TreeGrafter"/>
</dbReference>
<protein>
    <recommendedName>
        <fullName evidence="4">Dihydrolipoamide acetyltransferase component of pyruvate dehydrogenase complex</fullName>
        <ecNumber evidence="4">2.3.1.-</ecNumber>
    </recommendedName>
</protein>
<dbReference type="PROSITE" id="PS51826">
    <property type="entry name" value="PSBD"/>
    <property type="match status" value="1"/>
</dbReference>
<dbReference type="Gene3D" id="2.40.50.100">
    <property type="match status" value="1"/>
</dbReference>
<keyword evidence="4 8" id="KW-0808">Transferase</keyword>
<evidence type="ECO:0000256" key="1">
    <source>
        <dbReference type="ARBA" id="ARBA00007317"/>
    </source>
</evidence>
<dbReference type="InterPro" id="IPR023213">
    <property type="entry name" value="CAT-like_dom_sf"/>
</dbReference>
<dbReference type="FunFam" id="2.40.50.100:FF:000010">
    <property type="entry name" value="Acetyltransferase component of pyruvate dehydrogenase complex"/>
    <property type="match status" value="1"/>
</dbReference>
<dbReference type="Pfam" id="PF02817">
    <property type="entry name" value="E3_binding"/>
    <property type="match status" value="1"/>
</dbReference>
<keyword evidence="3" id="KW-0809">Transit peptide</keyword>
<dbReference type="PROSITE" id="PS00189">
    <property type="entry name" value="LIPOYL"/>
    <property type="match status" value="1"/>
</dbReference>
<dbReference type="PROSITE" id="PS50968">
    <property type="entry name" value="BIOTINYL_LIPOYL"/>
    <property type="match status" value="1"/>
</dbReference>
<dbReference type="PANTHER" id="PTHR23151:SF83">
    <property type="entry name" value="DIHYDROLIPOYLLYSINE-RESIDUE ACETYLTRANSFERASE COMPONENT 4 OF PYRUVATE DEHYDROGENASE COMPLEX, CHLOROPLASTIC"/>
    <property type="match status" value="1"/>
</dbReference>
<dbReference type="Pfam" id="PF00198">
    <property type="entry name" value="2-oxoacid_dh"/>
    <property type="match status" value="1"/>
</dbReference>
<comment type="similarity">
    <text evidence="1 4">Belongs to the 2-oxoacid dehydrogenase family.</text>
</comment>
<dbReference type="Pfam" id="PF00364">
    <property type="entry name" value="Biotin_lipoyl"/>
    <property type="match status" value="1"/>
</dbReference>
<dbReference type="GO" id="GO:0004742">
    <property type="term" value="F:dihydrolipoyllysine-residue acetyltransferase activity"/>
    <property type="evidence" value="ECO:0007669"/>
    <property type="project" value="TreeGrafter"/>
</dbReference>
<sequence length="492" mass="51163">MAVSSSSFLSTPSLSNSKSTISFASSVSPTPIPSLRRVIFRSSIPTSSHRRVMTVRSKIREIFMPALSSTMTEGKIVSWIKTEGEKLAKGESVVVVESDKADMDVETFYDGYLAAIVVGEGETAPVGAAIGLLAETEAEIEEVKSKAASKSSSPSASPPAVSAEAVVPSPPPATSSPAPAIAQPAPVATVPDGPRRTIATPYAKKLAKQHKVDIESIAGTGPNGRITASDVEAAAGIAPSVAPPPPAASPATATATAKATTTNLPPLLPDSSVVPFTTMQSAVSKNMIESLSVPTFRVGYPVNTDALDALYEKVKPKGVTMTALLAKAAGMALAQHPVVNASCKDGKSFTYNSNVNVAVAVAINGGLITPVLPDADKLDLYSLSRKWKELVEKARSKQLQPHEYNSGTFTLSNLGMFGVDIFDAILPPGQGAIMAVGASKPTVVADKSGFFSVKSQMLVNVTADHRIVYGADLAAFLQTFAKILENPDCLTL</sequence>